<evidence type="ECO:0000313" key="1">
    <source>
        <dbReference type="EMBL" id="QZE14074.1"/>
    </source>
</evidence>
<gene>
    <name evidence="1" type="ORF">K4L44_16330</name>
</gene>
<name>A0AC61NNN9_9BACT</name>
<sequence length="116" mass="13109">MIKKILTLTGNVEIDFSLIHYLDYEKNIITLKGDSVKYLVRGSLSSLSSQLSDTFVSIDRSRLINVLYVDSLSKDNATVLMKNGESFSVSRRKQNHLRGVLSRVYSDLIPSIRIEA</sequence>
<reference evidence="1" key="1">
    <citation type="submission" date="2021-08" db="EMBL/GenBank/DDBJ databases">
        <title>Novel anaerobic bacterium isolated from sea squirt in East Sea, Republic of Korea.</title>
        <authorList>
            <person name="Nguyen T.H."/>
            <person name="Li Z."/>
            <person name="Lee Y.-J."/>
            <person name="Ko J."/>
            <person name="Kim S.-G."/>
        </authorList>
    </citation>
    <scope>NUCLEOTIDE SEQUENCE</scope>
    <source>
        <strain evidence="1">KCTC 25031</strain>
    </source>
</reference>
<keyword evidence="1" id="KW-0238">DNA-binding</keyword>
<proteinExistence type="predicted"/>
<dbReference type="EMBL" id="CP081303">
    <property type="protein sequence ID" value="QZE14074.1"/>
    <property type="molecule type" value="Genomic_DNA"/>
</dbReference>
<keyword evidence="2" id="KW-1185">Reference proteome</keyword>
<organism evidence="1 2">
    <name type="scientific">Halosquirtibacter laminarini</name>
    <dbReference type="NCBI Taxonomy" id="3374600"/>
    <lineage>
        <taxon>Bacteria</taxon>
        <taxon>Pseudomonadati</taxon>
        <taxon>Bacteroidota</taxon>
        <taxon>Bacteroidia</taxon>
        <taxon>Marinilabiliales</taxon>
        <taxon>Prolixibacteraceae</taxon>
        <taxon>Halosquirtibacter</taxon>
    </lineage>
</organism>
<protein>
    <submittedName>
        <fullName evidence="1">LytTR family transcriptional regulator DNA-binding domain-containing protein</fullName>
    </submittedName>
</protein>
<accession>A0AC61NNN9</accession>
<evidence type="ECO:0000313" key="2">
    <source>
        <dbReference type="Proteomes" id="UP000826212"/>
    </source>
</evidence>
<dbReference type="Proteomes" id="UP000826212">
    <property type="component" value="Chromosome"/>
</dbReference>